<dbReference type="Proteomes" id="UP001519332">
    <property type="component" value="Unassembled WGS sequence"/>
</dbReference>
<dbReference type="Gene3D" id="3.30.70.270">
    <property type="match status" value="1"/>
</dbReference>
<feature type="region of interest" description="Disordered" evidence="1">
    <location>
        <begin position="246"/>
        <end position="300"/>
    </location>
</feature>
<evidence type="ECO:0000259" key="2">
    <source>
        <dbReference type="PROSITE" id="PS50887"/>
    </source>
</evidence>
<evidence type="ECO:0000313" key="4">
    <source>
        <dbReference type="Proteomes" id="UP001519332"/>
    </source>
</evidence>
<feature type="domain" description="GGDEF" evidence="2">
    <location>
        <begin position="43"/>
        <end position="183"/>
    </location>
</feature>
<sequence>MSNSPSCDSCGRPHGAWATDRLTLLLDRWGWDAQAQEILAASQSTALVIVDLDNFKRVNDRYGHVAGDAVLKAVADTLRHSTRKGDLLGRYGGHGGDEFLVLLPETDMHDAMIVADRIRQDIRATVVPAPTDGGTVRINRVTASFGVSVGNPGTDLEALVVEADAALRHAKRTGRDRVRAPSRRSMRMPAAILAAGAAVGLIVVSLVGDTPRVEQVAAEPSTELGIAPQLPTVTLPPVTVPTTVTMTATVPPPKPQAPVVRQQPKRPAQTPGAPTAPASEEQQPTPRELEKPSPTPAPCRVCDLMDAAISDYMRFLPTR</sequence>
<dbReference type="PANTHER" id="PTHR45138:SF9">
    <property type="entry name" value="DIGUANYLATE CYCLASE DGCM-RELATED"/>
    <property type="match status" value="1"/>
</dbReference>
<dbReference type="SUPFAM" id="SSF55073">
    <property type="entry name" value="Nucleotide cyclase"/>
    <property type="match status" value="1"/>
</dbReference>
<dbReference type="InterPro" id="IPR050469">
    <property type="entry name" value="Diguanylate_Cyclase"/>
</dbReference>
<dbReference type="PANTHER" id="PTHR45138">
    <property type="entry name" value="REGULATORY COMPONENTS OF SENSORY TRANSDUCTION SYSTEM"/>
    <property type="match status" value="1"/>
</dbReference>
<dbReference type="CDD" id="cd01949">
    <property type="entry name" value="GGDEF"/>
    <property type="match status" value="1"/>
</dbReference>
<dbReference type="RefSeq" id="WP_209642409.1">
    <property type="nucleotide sequence ID" value="NZ_JAGINW010000001.1"/>
</dbReference>
<comment type="caution">
    <text evidence="3">The sequence shown here is derived from an EMBL/GenBank/DDBJ whole genome shotgun (WGS) entry which is preliminary data.</text>
</comment>
<dbReference type="PROSITE" id="PS50887">
    <property type="entry name" value="GGDEF"/>
    <property type="match status" value="1"/>
</dbReference>
<protein>
    <submittedName>
        <fullName evidence="3">Diguanylate cyclase (GGDEF)-like protein</fullName>
    </submittedName>
</protein>
<evidence type="ECO:0000256" key="1">
    <source>
        <dbReference type="SAM" id="MobiDB-lite"/>
    </source>
</evidence>
<dbReference type="InterPro" id="IPR029787">
    <property type="entry name" value="Nucleotide_cyclase"/>
</dbReference>
<accession>A0ABS4TL65</accession>
<dbReference type="SMART" id="SM00267">
    <property type="entry name" value="GGDEF"/>
    <property type="match status" value="1"/>
</dbReference>
<name>A0ABS4TL65_9PSEU</name>
<gene>
    <name evidence="3" type="ORF">JOF56_005557</name>
</gene>
<organism evidence="3 4">
    <name type="scientific">Kibdelosporangium banguiense</name>
    <dbReference type="NCBI Taxonomy" id="1365924"/>
    <lineage>
        <taxon>Bacteria</taxon>
        <taxon>Bacillati</taxon>
        <taxon>Actinomycetota</taxon>
        <taxon>Actinomycetes</taxon>
        <taxon>Pseudonocardiales</taxon>
        <taxon>Pseudonocardiaceae</taxon>
        <taxon>Kibdelosporangium</taxon>
    </lineage>
</organism>
<keyword evidence="4" id="KW-1185">Reference proteome</keyword>
<dbReference type="Pfam" id="PF00990">
    <property type="entry name" value="GGDEF"/>
    <property type="match status" value="1"/>
</dbReference>
<dbReference type="InterPro" id="IPR000160">
    <property type="entry name" value="GGDEF_dom"/>
</dbReference>
<dbReference type="NCBIfam" id="TIGR00254">
    <property type="entry name" value="GGDEF"/>
    <property type="match status" value="1"/>
</dbReference>
<proteinExistence type="predicted"/>
<reference evidence="3 4" key="1">
    <citation type="submission" date="2021-03" db="EMBL/GenBank/DDBJ databases">
        <title>Sequencing the genomes of 1000 actinobacteria strains.</title>
        <authorList>
            <person name="Klenk H.-P."/>
        </authorList>
    </citation>
    <scope>NUCLEOTIDE SEQUENCE [LARGE SCALE GENOMIC DNA]</scope>
    <source>
        <strain evidence="3 4">DSM 46670</strain>
    </source>
</reference>
<evidence type="ECO:0000313" key="3">
    <source>
        <dbReference type="EMBL" id="MBP2325172.1"/>
    </source>
</evidence>
<dbReference type="EMBL" id="JAGINW010000001">
    <property type="protein sequence ID" value="MBP2325172.1"/>
    <property type="molecule type" value="Genomic_DNA"/>
</dbReference>
<dbReference type="InterPro" id="IPR043128">
    <property type="entry name" value="Rev_trsase/Diguanyl_cyclase"/>
</dbReference>
<feature type="compositionally biased region" description="Low complexity" evidence="1">
    <location>
        <begin position="267"/>
        <end position="278"/>
    </location>
</feature>